<reference evidence="8" key="5">
    <citation type="journal article" date="2023" name="Microorganisms">
        <title>Comparative Genomic Analysis of ST131 Subclade C2 of ESBL-Producing E. coli Isolates from Patients with Recurrent and Sporadic Urinary Tract Infections.</title>
        <authorList>
            <person name="Jaen-Luchoro D."/>
            <person name="Kahnamouei A."/>
            <person name="Yazdanshenas S."/>
            <person name="Lindblom A."/>
            <person name="Samuelsson E."/>
            <person name="Ahren C."/>
            <person name="Karami N."/>
        </authorList>
    </citation>
    <scope>NUCLEOTIDE SEQUENCE</scope>
    <source>
        <strain evidence="8">S7</strain>
    </source>
</reference>
<dbReference type="RefSeq" id="WP_000569716.1">
    <property type="nucleotide sequence ID" value="NZ_AP021998.1"/>
</dbReference>
<evidence type="ECO:0000313" key="7">
    <source>
        <dbReference type="EMBL" id="RXD15816.1"/>
    </source>
</evidence>
<dbReference type="Proteomes" id="UP001180189">
    <property type="component" value="Chromosome"/>
</dbReference>
<evidence type="ECO:0000259" key="2">
    <source>
        <dbReference type="Pfam" id="PF00326"/>
    </source>
</evidence>
<proteinExistence type="predicted"/>
<evidence type="ECO:0000313" key="9">
    <source>
        <dbReference type="Proteomes" id="UP000288730"/>
    </source>
</evidence>
<dbReference type="InterPro" id="IPR029058">
    <property type="entry name" value="AB_hydrolase_fold"/>
</dbReference>
<dbReference type="GO" id="GO:0052689">
    <property type="term" value="F:carboxylic ester hydrolase activity"/>
    <property type="evidence" value="ECO:0007669"/>
    <property type="project" value="UniProtKB-ARBA"/>
</dbReference>
<evidence type="ECO:0000313" key="8">
    <source>
        <dbReference type="EMBL" id="WLM96316.1"/>
    </source>
</evidence>
<reference evidence="5" key="1">
    <citation type="journal article" date="2018" name="Genome Biol.">
        <title>SKESA: strategic k-mer extension for scrupulous assemblies.</title>
        <authorList>
            <person name="Souvorov A."/>
            <person name="Agarwala R."/>
            <person name="Lipman D.J."/>
        </authorList>
    </citation>
    <scope>NUCLEOTIDE SEQUENCE [LARGE SCALE GENOMIC DNA]</scope>
    <source>
        <strain evidence="6">C0382</strain>
        <strain evidence="5">EC00763</strain>
    </source>
</reference>
<reference evidence="4" key="6">
    <citation type="submission" date="2024-02" db="EMBL/GenBank/DDBJ databases">
        <authorList>
            <consortium name="Clinical and Environmental Microbiology Branch: Whole genome sequencing antimicrobial resistance pathogens in the healthcare setting"/>
        </authorList>
    </citation>
    <scope>NUCLEOTIDE SEQUENCE</scope>
    <source>
        <strain evidence="4">1924188</strain>
    </source>
</reference>
<evidence type="ECO:0000256" key="1">
    <source>
        <dbReference type="ARBA" id="ARBA00022801"/>
    </source>
</evidence>
<reference evidence="6" key="4">
    <citation type="submission" date="2020-01" db="EMBL/GenBank/DDBJ databases">
        <authorList>
            <consortium name="NCBI Pathogen Detection Project"/>
        </authorList>
    </citation>
    <scope>NUCLEOTIDE SEQUENCE</scope>
    <source>
        <strain evidence="6">C0382</strain>
        <strain evidence="5">EC00763</strain>
    </source>
</reference>
<dbReference type="Pfam" id="PF00326">
    <property type="entry name" value="Peptidase_S9"/>
    <property type="match status" value="1"/>
</dbReference>
<dbReference type="Proteomes" id="UP001285616">
    <property type="component" value="Unassembled WGS sequence"/>
</dbReference>
<name>A0A061YIH6_ECOLX</name>
<dbReference type="EMBL" id="CP107128">
    <property type="protein sequence ID" value="WLM96316.1"/>
    <property type="molecule type" value="Genomic_DNA"/>
</dbReference>
<dbReference type="GO" id="GO:0006508">
    <property type="term" value="P:proteolysis"/>
    <property type="evidence" value="ECO:0007669"/>
    <property type="project" value="InterPro"/>
</dbReference>
<dbReference type="AlphaFoldDB" id="A0A061YIH6"/>
<dbReference type="PANTHER" id="PTHR22946">
    <property type="entry name" value="DIENELACTONE HYDROLASE DOMAIN-CONTAINING PROTEIN-RELATED"/>
    <property type="match status" value="1"/>
</dbReference>
<gene>
    <name evidence="4" type="primary">yjfP</name>
    <name evidence="3" type="ORF">D9J61_18745</name>
    <name evidence="7" type="ORF">EPS76_14170</name>
    <name evidence="5" type="ORF">GRC73_06510</name>
    <name evidence="6" type="ORF">HIE29_004030</name>
    <name evidence="8" type="ORF">OGM49_01820</name>
    <name evidence="4" type="ORF">R8O40_003251</name>
</gene>
<dbReference type="EMBL" id="ABONVU020000012">
    <property type="protein sequence ID" value="EMJ5254986.1"/>
    <property type="molecule type" value="Genomic_DNA"/>
</dbReference>
<accession>A0A061YIH6</accession>
<sequence length="249" mass="27545">MIEIESRELADIPVLHAYPVGQKDTPLPCVIFYHGFTSSSLVYSYFAVALAQAGLRVIMPDAPDHGSRFSGDAARRLNQFWQILLQSMQEFTTLRAAIAEENWLRDDRLAVGGASMGAMTALGITARHPTVKCTASMMGSGYFTSLARSLFPPLIPETAAQQNEFNNIVAPLAEWEATNHLTELGNRPLLLWHGLDDDVVPADESLRLQQALSETGRDKLLTCSWQPGVRHRITPEALDAAVTFFRQHL</sequence>
<evidence type="ECO:0000313" key="3">
    <source>
        <dbReference type="EMBL" id="EAC1534051.1"/>
    </source>
</evidence>
<dbReference type="SUPFAM" id="SSF53474">
    <property type="entry name" value="alpha/beta-Hydrolases"/>
    <property type="match status" value="1"/>
</dbReference>
<feature type="domain" description="Peptidase S9 prolyl oligopeptidase catalytic" evidence="2">
    <location>
        <begin position="86"/>
        <end position="236"/>
    </location>
</feature>
<evidence type="ECO:0000313" key="10">
    <source>
        <dbReference type="Proteomes" id="UP000382540"/>
    </source>
</evidence>
<dbReference type="EMBL" id="DABBJX010000004">
    <property type="protein sequence ID" value="HAH4523653.1"/>
    <property type="molecule type" value="Genomic_DNA"/>
</dbReference>
<reference evidence="3 10" key="2">
    <citation type="submission" date="2018-10" db="EMBL/GenBank/DDBJ databases">
        <authorList>
            <consortium name="NARMS: The National Antimicrobial Resistance Monitoring System"/>
        </authorList>
    </citation>
    <scope>NUCLEOTIDE SEQUENCE [LARGE SCALE GENOMIC DNA]</scope>
    <source>
        <strain evidence="3 10">CVM N17EC1330</strain>
    </source>
</reference>
<dbReference type="InterPro" id="IPR050261">
    <property type="entry name" value="FrsA_esterase"/>
</dbReference>
<dbReference type="Proteomes" id="UP000382540">
    <property type="component" value="Unassembled WGS sequence"/>
</dbReference>
<dbReference type="Gene3D" id="3.40.50.1820">
    <property type="entry name" value="alpha/beta hydrolase"/>
    <property type="match status" value="1"/>
</dbReference>
<reference evidence="7 9" key="3">
    <citation type="submission" date="2019-01" db="EMBL/GenBank/DDBJ databases">
        <title>Genomic analysis of febrile catheter-associated UTI E. coli isolates.</title>
        <authorList>
            <person name="Potter R."/>
            <person name="Zou Z."/>
            <person name="Henderson J."/>
            <person name="Dantas G."/>
        </authorList>
    </citation>
    <scope>NUCLEOTIDE SEQUENCE [LARGE SCALE GENOMIC DNA]</scope>
    <source>
        <strain evidence="7 9">29_CAASB</strain>
    </source>
</reference>
<evidence type="ECO:0000313" key="5">
    <source>
        <dbReference type="EMBL" id="HAH4523653.1"/>
    </source>
</evidence>
<dbReference type="Proteomes" id="UP000843571">
    <property type="component" value="Unassembled WGS sequence"/>
</dbReference>
<organism evidence="7 9">
    <name type="scientific">Escherichia coli</name>
    <dbReference type="NCBI Taxonomy" id="562"/>
    <lineage>
        <taxon>Bacteria</taxon>
        <taxon>Pseudomonadati</taxon>
        <taxon>Pseudomonadota</taxon>
        <taxon>Gammaproteobacteria</taxon>
        <taxon>Enterobacterales</taxon>
        <taxon>Enterobacteriaceae</taxon>
        <taxon>Escherichia</taxon>
    </lineage>
</organism>
<evidence type="ECO:0000313" key="6">
    <source>
        <dbReference type="EMBL" id="HAH7770547.1"/>
    </source>
</evidence>
<dbReference type="NCBIfam" id="NF007857">
    <property type="entry name" value="PRK10566.1"/>
    <property type="match status" value="1"/>
</dbReference>
<dbReference type="InterPro" id="IPR001375">
    <property type="entry name" value="Peptidase_S9_cat"/>
</dbReference>
<evidence type="ECO:0000313" key="4">
    <source>
        <dbReference type="EMBL" id="EMJ5254986.1"/>
    </source>
</evidence>
<dbReference type="EMBL" id="AAAGZE010000056">
    <property type="protein sequence ID" value="EAC1534051.1"/>
    <property type="molecule type" value="Genomic_DNA"/>
</dbReference>
<keyword evidence="1" id="KW-0378">Hydrolase</keyword>
<protein>
    <submittedName>
        <fullName evidence="7">Esterase</fullName>
    </submittedName>
</protein>
<dbReference type="PANTHER" id="PTHR22946:SF9">
    <property type="entry name" value="POLYKETIDE TRANSFERASE AF380"/>
    <property type="match status" value="1"/>
</dbReference>
<dbReference type="EMBL" id="DABCJL010000010">
    <property type="protein sequence ID" value="HAH7770547.1"/>
    <property type="molecule type" value="Genomic_DNA"/>
</dbReference>
<dbReference type="Proteomes" id="UP000288730">
    <property type="component" value="Unassembled WGS sequence"/>
</dbReference>
<dbReference type="EMBL" id="SCJN01000102">
    <property type="protein sequence ID" value="RXD15816.1"/>
    <property type="molecule type" value="Genomic_DNA"/>
</dbReference>
<dbReference type="GO" id="GO:0008236">
    <property type="term" value="F:serine-type peptidase activity"/>
    <property type="evidence" value="ECO:0007669"/>
    <property type="project" value="InterPro"/>
</dbReference>